<dbReference type="Proteomes" id="UP000052008">
    <property type="component" value="Unassembled WGS sequence"/>
</dbReference>
<dbReference type="InterPro" id="IPR011964">
    <property type="entry name" value="YVTN_b-propeller_repeat"/>
</dbReference>
<evidence type="ECO:0000313" key="1">
    <source>
        <dbReference type="EMBL" id="KPJ52666.1"/>
    </source>
</evidence>
<protein>
    <submittedName>
        <fullName evidence="1">Uncharacterized protein</fullName>
    </submittedName>
</protein>
<accession>A0A0S7WRA7</accession>
<sequence>MYRTILTALSHLALRRWLLLLIAAALLAATLMFGCQVQETELVVLGYVSIRDRNHILIIDPYEARAIGKIYAGDGPESIRVRPGGEEIWVANRRGYQTTIIETATHAIKTTPLVNPVFTSDGSRYYVISDAVHEFDAETGFLISTASVEIPNPWRAVLTPDDRWLYICQRHIPGTYSPDEARTYDKITVYDTEERVIAAEIEVGNDPYDIAISPNGRYVITANVLSRDITIIDTATLKAVRTIPLDRAPRSIMVRPDGTQLVVATEAEAEGDEPRVGLVITFQTNFEDSLEISPYRNLALGESPGFGAFTPEGDRLVLIDRATKRIFILDPGSLAVLATLSAGPGVGEIGFSHLPARSRDRIKSGGGPDRSQLYRIFERMKGEGQSVRDMVLTQRGTMYAVQAEGGAATLDIRLLFRPPGEERVELGENSVLIYNYGVPLPGQGRLSDVPQSLGYLLYAVYNLSPEQFLKHLAGDLDDAPPDKLGIAADVIHTEVVDGIDVVVIGASQGDYTSSQLWVSAHDGLPRRLLERIPYAPIIRESRFEDYRAVAGGRRIPFVTRRLVQHQLVGETQVVGIQFDVGLADSLFAVP</sequence>
<name>A0A0S7WRA7_UNCT6</name>
<dbReference type="InterPro" id="IPR051200">
    <property type="entry name" value="Host-pathogen_enzymatic-act"/>
</dbReference>
<comment type="caution">
    <text evidence="1">The sequence shown here is derived from an EMBL/GenBank/DDBJ whole genome shotgun (WGS) entry which is preliminary data.</text>
</comment>
<dbReference type="Gene3D" id="2.130.10.10">
    <property type="entry name" value="YVTN repeat-like/Quinoprotein amine dehydrogenase"/>
    <property type="match status" value="2"/>
</dbReference>
<dbReference type="EMBL" id="LIZS01000047">
    <property type="protein sequence ID" value="KPJ52666.1"/>
    <property type="molecule type" value="Genomic_DNA"/>
</dbReference>
<dbReference type="InterPro" id="IPR015943">
    <property type="entry name" value="WD40/YVTN_repeat-like_dom_sf"/>
</dbReference>
<dbReference type="Pfam" id="PF02239">
    <property type="entry name" value="Cytochrom_D1"/>
    <property type="match status" value="1"/>
</dbReference>
<dbReference type="PANTHER" id="PTHR47197">
    <property type="entry name" value="PROTEIN NIRF"/>
    <property type="match status" value="1"/>
</dbReference>
<dbReference type="PANTHER" id="PTHR47197:SF3">
    <property type="entry name" value="DIHYDRO-HEME D1 DEHYDROGENASE"/>
    <property type="match status" value="1"/>
</dbReference>
<organism evidence="1 2">
    <name type="scientific">candidate division TA06 bacterium DG_24</name>
    <dbReference type="NCBI Taxonomy" id="1703770"/>
    <lineage>
        <taxon>Bacteria</taxon>
        <taxon>Bacteria division TA06</taxon>
    </lineage>
</organism>
<proteinExistence type="predicted"/>
<dbReference type="PROSITE" id="PS51257">
    <property type="entry name" value="PROKAR_LIPOPROTEIN"/>
    <property type="match status" value="1"/>
</dbReference>
<gene>
    <name evidence="1" type="ORF">AMJ39_07290</name>
</gene>
<dbReference type="AlphaFoldDB" id="A0A0S7WRA7"/>
<dbReference type="SUPFAM" id="SSF50969">
    <property type="entry name" value="YVTN repeat-like/Quinoprotein amine dehydrogenase"/>
    <property type="match status" value="1"/>
</dbReference>
<evidence type="ECO:0000313" key="2">
    <source>
        <dbReference type="Proteomes" id="UP000052008"/>
    </source>
</evidence>
<dbReference type="InterPro" id="IPR011044">
    <property type="entry name" value="Quino_amine_DH_bsu"/>
</dbReference>
<dbReference type="NCBIfam" id="TIGR02276">
    <property type="entry name" value="beta_rpt_yvtn"/>
    <property type="match status" value="1"/>
</dbReference>
<dbReference type="STRING" id="1703770.AMJ39_07290"/>
<reference evidence="1 2" key="1">
    <citation type="journal article" date="2015" name="Microbiome">
        <title>Genomic resolution of linkages in carbon, nitrogen, and sulfur cycling among widespread estuary sediment bacteria.</title>
        <authorList>
            <person name="Baker B.J."/>
            <person name="Lazar C.S."/>
            <person name="Teske A.P."/>
            <person name="Dick G.J."/>
        </authorList>
    </citation>
    <scope>NUCLEOTIDE SEQUENCE [LARGE SCALE GENOMIC DNA]</scope>
    <source>
        <strain evidence="1">DG_24</strain>
    </source>
</reference>